<proteinExistence type="predicted"/>
<accession>A0A514CY47</accession>
<evidence type="ECO:0000313" key="1">
    <source>
        <dbReference type="EMBL" id="QDH85448.1"/>
    </source>
</evidence>
<evidence type="ECO:0000313" key="2">
    <source>
        <dbReference type="Proteomes" id="UP000317418"/>
    </source>
</evidence>
<dbReference type="Proteomes" id="UP000317418">
    <property type="component" value="Segment"/>
</dbReference>
<dbReference type="EMBL" id="MG575418">
    <property type="protein sequence ID" value="QDH85448.1"/>
    <property type="molecule type" value="Genomic_DNA"/>
</dbReference>
<sequence>MADVDVSVNAVVKVCSASVQLQDVARRFSHGSGNQGLKQEYIQKYTQMQEALTSPLQSTEVVVTNGESTKLIDFNNVDTTALTEIKVTDSTLLGIKCIDPTVAIIKSTEITNDSGTFSITVSDGAISSISFTPVTTP</sequence>
<organism evidence="1 2">
    <name type="scientific">Proteus phage vB_PmiP_RS1pmA</name>
    <dbReference type="NCBI Taxonomy" id="2250312"/>
    <lineage>
        <taxon>Viruses</taxon>
        <taxon>Duplodnaviria</taxon>
        <taxon>Heunggongvirae</taxon>
        <taxon>Uroviricota</taxon>
        <taxon>Caudoviricetes</taxon>
        <taxon>Autographivirales</taxon>
        <taxon>Autoscriptoviridae</taxon>
        <taxon>Slopekvirinae</taxon>
        <taxon>Novosibovirus</taxon>
        <taxon>Novosibovirus RS1pmA</taxon>
    </lineage>
</organism>
<protein>
    <submittedName>
        <fullName evidence="1">Virion protein</fullName>
    </submittedName>
</protein>
<keyword evidence="2" id="KW-1185">Reference proteome</keyword>
<reference evidence="1 2" key="1">
    <citation type="submission" date="2017-11" db="EMBL/GenBank/DDBJ databases">
        <title>Genomic and ecogenomic characterisation of Proteus mirabilis bacteriophage supports development of cocktails for phage therapy.</title>
        <authorList>
            <person name="Alves D.R."/>
            <person name="Nzakizwanayo J."/>
            <person name="Dedi C."/>
            <person name="Olympiou C."/>
            <person name="Hanin A."/>
            <person name="Kot W."/>
            <person name="Hansen L."/>
            <person name="Gahan C."/>
            <person name="Schellenberge P."/>
            <person name="Ogilvie L.A."/>
            <person name="Jones B.V."/>
        </authorList>
    </citation>
    <scope>NUCLEOTIDE SEQUENCE [LARGE SCALE GENOMIC DNA]</scope>
</reference>
<name>A0A514CY47_9CAUD</name>